<evidence type="ECO:0000313" key="5">
    <source>
        <dbReference type="Proteomes" id="UP000825381"/>
    </source>
</evidence>
<evidence type="ECO:0000256" key="2">
    <source>
        <dbReference type="PROSITE-ProRule" id="PRU00169"/>
    </source>
</evidence>
<evidence type="ECO:0000256" key="1">
    <source>
        <dbReference type="ARBA" id="ARBA00022553"/>
    </source>
</evidence>
<dbReference type="EMBL" id="CP080429">
    <property type="protein sequence ID" value="QYJ67630.1"/>
    <property type="molecule type" value="Genomic_DNA"/>
</dbReference>
<dbReference type="InterPro" id="IPR001789">
    <property type="entry name" value="Sig_transdc_resp-reg_receiver"/>
</dbReference>
<dbReference type="PROSITE" id="PS50110">
    <property type="entry name" value="RESPONSE_REGULATORY"/>
    <property type="match status" value="1"/>
</dbReference>
<dbReference type="InterPro" id="IPR050595">
    <property type="entry name" value="Bact_response_regulator"/>
</dbReference>
<reference evidence="4 5" key="1">
    <citation type="submission" date="2021-07" db="EMBL/GenBank/DDBJ databases">
        <title>Flavobacterium WSW3-B6 sp.nov, isolated from seaweed.</title>
        <authorList>
            <person name="Muhammad N."/>
            <person name="Ho H."/>
            <person name="Lee Y.-J."/>
            <person name="Nguyen T."/>
            <person name="Ho J."/>
            <person name="Kim S.-G."/>
        </authorList>
    </citation>
    <scope>NUCLEOTIDE SEQUENCE [LARGE SCALE GENOMIC DNA]</scope>
    <source>
        <strain evidence="4 5">WSW3-B6</strain>
    </source>
</reference>
<evidence type="ECO:0000259" key="3">
    <source>
        <dbReference type="PROSITE" id="PS50110"/>
    </source>
</evidence>
<keyword evidence="1 2" id="KW-0597">Phosphoprotein</keyword>
<feature type="domain" description="Response regulatory" evidence="3">
    <location>
        <begin position="7"/>
        <end position="130"/>
    </location>
</feature>
<dbReference type="RefSeq" id="WP_220639975.1">
    <property type="nucleotide sequence ID" value="NZ_CP080429.1"/>
</dbReference>
<name>A0ABX8V9X9_9FLAO</name>
<organism evidence="4 5">
    <name type="scientific">Flavobacterium litorale</name>
    <dbReference type="NCBI Taxonomy" id="2856519"/>
    <lineage>
        <taxon>Bacteria</taxon>
        <taxon>Pseudomonadati</taxon>
        <taxon>Bacteroidota</taxon>
        <taxon>Flavobacteriia</taxon>
        <taxon>Flavobacteriales</taxon>
        <taxon>Flavobacteriaceae</taxon>
        <taxon>Flavobacterium</taxon>
    </lineage>
</organism>
<dbReference type="PANTHER" id="PTHR44591">
    <property type="entry name" value="STRESS RESPONSE REGULATOR PROTEIN 1"/>
    <property type="match status" value="1"/>
</dbReference>
<proteinExistence type="predicted"/>
<dbReference type="SMART" id="SM00448">
    <property type="entry name" value="REC"/>
    <property type="match status" value="1"/>
</dbReference>
<evidence type="ECO:0000313" key="4">
    <source>
        <dbReference type="EMBL" id="QYJ67630.1"/>
    </source>
</evidence>
<dbReference type="SUPFAM" id="SSF52172">
    <property type="entry name" value="CheY-like"/>
    <property type="match status" value="1"/>
</dbReference>
<keyword evidence="5" id="KW-1185">Reference proteome</keyword>
<dbReference type="Gene3D" id="3.40.50.2300">
    <property type="match status" value="1"/>
</dbReference>
<accession>A0ABX8V9X9</accession>
<dbReference type="Pfam" id="PF00072">
    <property type="entry name" value="Response_reg"/>
    <property type="match status" value="1"/>
</dbReference>
<dbReference type="PANTHER" id="PTHR44591:SF23">
    <property type="entry name" value="CHEY SUBFAMILY"/>
    <property type="match status" value="1"/>
</dbReference>
<sequence>MKKQISYIMLVDDNKIDNFFHERVINKYYTSIKVIVKECGAEALQYLSDTTNRKPDFIFLDINMPEMNGWEFLQHYQKLNIPTSNSLIVIMTNPYSQYYQKSRMLPKGIKFQFGEKPITKELLDVFFDDT</sequence>
<feature type="modified residue" description="4-aspartylphosphate" evidence="2">
    <location>
        <position position="61"/>
    </location>
</feature>
<dbReference type="InterPro" id="IPR011006">
    <property type="entry name" value="CheY-like_superfamily"/>
</dbReference>
<dbReference type="Proteomes" id="UP000825381">
    <property type="component" value="Chromosome"/>
</dbReference>
<gene>
    <name evidence="4" type="ORF">K1I41_08695</name>
</gene>
<protein>
    <submittedName>
        <fullName evidence="4">Response regulator</fullName>
    </submittedName>
</protein>